<evidence type="ECO:0000256" key="2">
    <source>
        <dbReference type="SAM" id="MobiDB-lite"/>
    </source>
</evidence>
<evidence type="ECO:0000313" key="3">
    <source>
        <dbReference type="EMBL" id="CDO52745.1"/>
    </source>
</evidence>
<feature type="coiled-coil region" evidence="1">
    <location>
        <begin position="274"/>
        <end position="301"/>
    </location>
</feature>
<organism evidence="3 4">
    <name type="scientific">Geotrichum candidum</name>
    <name type="common">Oospora lactis</name>
    <name type="synonym">Dipodascus geotrichum</name>
    <dbReference type="NCBI Taxonomy" id="1173061"/>
    <lineage>
        <taxon>Eukaryota</taxon>
        <taxon>Fungi</taxon>
        <taxon>Dikarya</taxon>
        <taxon>Ascomycota</taxon>
        <taxon>Saccharomycotina</taxon>
        <taxon>Dipodascomycetes</taxon>
        <taxon>Dipodascales</taxon>
        <taxon>Dipodascaceae</taxon>
        <taxon>Geotrichum</taxon>
    </lineage>
</organism>
<feature type="region of interest" description="Disordered" evidence="2">
    <location>
        <begin position="37"/>
        <end position="56"/>
    </location>
</feature>
<keyword evidence="1" id="KW-0175">Coiled coil</keyword>
<feature type="region of interest" description="Disordered" evidence="2">
    <location>
        <begin position="101"/>
        <end position="140"/>
    </location>
</feature>
<feature type="compositionally biased region" description="Low complexity" evidence="2">
    <location>
        <begin position="101"/>
        <end position="112"/>
    </location>
</feature>
<gene>
    <name evidence="3" type="ORF">BN980_GECA03s07039g</name>
</gene>
<dbReference type="EMBL" id="CCBN010000003">
    <property type="protein sequence ID" value="CDO52745.1"/>
    <property type="molecule type" value="Genomic_DNA"/>
</dbReference>
<dbReference type="AlphaFoldDB" id="A0A0J9X7H1"/>
<comment type="caution">
    <text evidence="3">The sequence shown here is derived from an EMBL/GenBank/DDBJ whole genome shotgun (WGS) entry which is preliminary data.</text>
</comment>
<dbReference type="GO" id="GO:0000390">
    <property type="term" value="P:spliceosomal complex disassembly"/>
    <property type="evidence" value="ECO:0007669"/>
    <property type="project" value="InterPro"/>
</dbReference>
<proteinExistence type="predicted"/>
<dbReference type="Proteomes" id="UP000242525">
    <property type="component" value="Unassembled WGS sequence"/>
</dbReference>
<feature type="compositionally biased region" description="Basic residues" evidence="2">
    <location>
        <begin position="37"/>
        <end position="47"/>
    </location>
</feature>
<keyword evidence="4" id="KW-1185">Reference proteome</keyword>
<sequence length="348" mass="38140">MHSARRQKGAKIISSLYDEEDEDEIQAPVRTKATFKARAKKELKRPTKPSIHDEEDEDVVIKPKIALGKRRLFKPMAAKTAEKQQDESIYTDDYIESLKTASAARKAQASASGHSTETPDAEMPDVPKEGTTIADLDLGTTEIITLDDEDVIGDEDDEYIPLDPETIAEERELLEAELYNEQDLEEGVGFQDEELALDNQQRDAQEDDRRREMREAIAEYEDELLAAPSVGLAVHDAVARDATRAAAAAAVSSVPGTGANGHPPPPLPVLTESLSRLRARLADLTAQRAEHRAGLDALDTERSRIAERQAELQAGLDQAGLDYQLARVALDARRAAAHGEEGESLESS</sequence>
<dbReference type="InterPro" id="IPR028211">
    <property type="entry name" value="Ntr2"/>
</dbReference>
<protein>
    <submittedName>
        <fullName evidence="3">Similar to Saccharomyces cerevisiae YKR022C NTR2 Essential protein that forms a dimer with Ntr1p</fullName>
    </submittedName>
</protein>
<evidence type="ECO:0000313" key="4">
    <source>
        <dbReference type="Proteomes" id="UP000242525"/>
    </source>
</evidence>
<dbReference type="OrthoDB" id="10636055at2759"/>
<accession>A0A0J9X7H1</accession>
<dbReference type="Pfam" id="PF15458">
    <property type="entry name" value="NTR2"/>
    <property type="match status" value="1"/>
</dbReference>
<reference evidence="3" key="1">
    <citation type="submission" date="2014-03" db="EMBL/GenBank/DDBJ databases">
        <authorList>
            <person name="Casaregola S."/>
        </authorList>
    </citation>
    <scope>NUCLEOTIDE SEQUENCE [LARGE SCALE GENOMIC DNA]</scope>
    <source>
        <strain evidence="3">CLIB 918</strain>
    </source>
</reference>
<feature type="region of interest" description="Disordered" evidence="2">
    <location>
        <begin position="1"/>
        <end position="24"/>
    </location>
</feature>
<dbReference type="GO" id="GO:0071008">
    <property type="term" value="C:U2-type post-mRNA release spliceosomal complex"/>
    <property type="evidence" value="ECO:0007669"/>
    <property type="project" value="InterPro"/>
</dbReference>
<evidence type="ECO:0000256" key="1">
    <source>
        <dbReference type="SAM" id="Coils"/>
    </source>
</evidence>
<name>A0A0J9X7H1_GEOCN</name>